<dbReference type="FunFam" id="3.30.70.270:FF:000001">
    <property type="entry name" value="Diguanylate cyclase domain protein"/>
    <property type="match status" value="1"/>
</dbReference>
<evidence type="ECO:0000313" key="7">
    <source>
        <dbReference type="Proteomes" id="UP000568664"/>
    </source>
</evidence>
<dbReference type="InterPro" id="IPR013656">
    <property type="entry name" value="PAS_4"/>
</dbReference>
<dbReference type="SUPFAM" id="SSF55073">
    <property type="entry name" value="Nucleotide cyclase"/>
    <property type="match status" value="1"/>
</dbReference>
<dbReference type="Gene3D" id="3.30.70.270">
    <property type="match status" value="1"/>
</dbReference>
<accession>A0A7Y0Q576</accession>
<feature type="domain" description="PAC" evidence="4">
    <location>
        <begin position="214"/>
        <end position="266"/>
    </location>
</feature>
<dbReference type="PROSITE" id="PS50113">
    <property type="entry name" value="PAC"/>
    <property type="match status" value="2"/>
</dbReference>
<dbReference type="CDD" id="cd01949">
    <property type="entry name" value="GGDEF"/>
    <property type="match status" value="1"/>
</dbReference>
<dbReference type="InterPro" id="IPR043128">
    <property type="entry name" value="Rev_trsase/Diguanyl_cyclase"/>
</dbReference>
<dbReference type="InterPro" id="IPR000160">
    <property type="entry name" value="GGDEF_dom"/>
</dbReference>
<dbReference type="PROSITE" id="PS50112">
    <property type="entry name" value="PAS"/>
    <property type="match status" value="2"/>
</dbReference>
<feature type="domain" description="PAS" evidence="3">
    <location>
        <begin position="15"/>
        <end position="91"/>
    </location>
</feature>
<dbReference type="InterPro" id="IPR052163">
    <property type="entry name" value="DGC-Regulatory_Protein"/>
</dbReference>
<evidence type="ECO:0000259" key="3">
    <source>
        <dbReference type="PROSITE" id="PS50112"/>
    </source>
</evidence>
<dbReference type="CDD" id="cd00130">
    <property type="entry name" value="PAS"/>
    <property type="match status" value="2"/>
</dbReference>
<dbReference type="SMART" id="SM00086">
    <property type="entry name" value="PAC"/>
    <property type="match status" value="2"/>
</dbReference>
<dbReference type="Gene3D" id="3.30.450.20">
    <property type="entry name" value="PAS domain"/>
    <property type="match status" value="2"/>
</dbReference>
<dbReference type="NCBIfam" id="TIGR00229">
    <property type="entry name" value="sensory_box"/>
    <property type="match status" value="2"/>
</dbReference>
<sequence>MANRLNLDGEDLQNQLVAMRSVLDHIGAYVFIKDLAGNYTYANELVCQLFNQPLEKIIGLDDSHFFSLEHSDDIKRNDRKVLDLGETIEAEERNIIAETGEALYFMTVKKPLRNDAGEIVGMFGVSTDITERKEMEIKLQNSNAMLDSILSNIDAFVYKKDRDFRFQYINSKTAEIFGLSEEEILGQSHSELFPESSQDFTKMDEEVFSTQQKQVGEEHFITPTGEKRYYWSTKIPLFDENGEMTSYIGFSTDVTELSELKLELEKQVQEEIANRLQQEERAVTDHLTGLYNRFKLSEEINVELRRTNRYHKEFCVIILDADNFKEVNDQLGHNAGDKVLKQIADVILKSIRKTDIAARWGGEEFLILCPETDLEGGVKLANKIQSEIAATTFPTNRIQTVSAGVSQYQVNDNVFDIVERADKALYKAKNAGRNQVCY</sequence>
<dbReference type="Pfam" id="PF00990">
    <property type="entry name" value="GGDEF"/>
    <property type="match status" value="1"/>
</dbReference>
<feature type="domain" description="PAS" evidence="3">
    <location>
        <begin position="142"/>
        <end position="211"/>
    </location>
</feature>
<dbReference type="SUPFAM" id="SSF55785">
    <property type="entry name" value="PYP-like sensor domain (PAS domain)"/>
    <property type="match status" value="2"/>
</dbReference>
<dbReference type="AlphaFoldDB" id="A0A7Y0Q576"/>
<feature type="coiled-coil region" evidence="2">
    <location>
        <begin position="254"/>
        <end position="282"/>
    </location>
</feature>
<comment type="cofactor">
    <cofactor evidence="1">
        <name>Mg(2+)</name>
        <dbReference type="ChEBI" id="CHEBI:18420"/>
    </cofactor>
</comment>
<dbReference type="PROSITE" id="PS50887">
    <property type="entry name" value="GGDEF"/>
    <property type="match status" value="1"/>
</dbReference>
<dbReference type="PANTHER" id="PTHR46663:SF2">
    <property type="entry name" value="GGDEF DOMAIN-CONTAINING PROTEIN"/>
    <property type="match status" value="1"/>
</dbReference>
<evidence type="ECO:0000259" key="4">
    <source>
        <dbReference type="PROSITE" id="PS50113"/>
    </source>
</evidence>
<dbReference type="InterPro" id="IPR001610">
    <property type="entry name" value="PAC"/>
</dbReference>
<dbReference type="InterPro" id="IPR000014">
    <property type="entry name" value="PAS"/>
</dbReference>
<reference evidence="6 7" key="1">
    <citation type="submission" date="2020-04" db="EMBL/GenBank/DDBJ databases">
        <title>Thalassotalea sp. M1531, isolated from the surface of marine red alga.</title>
        <authorList>
            <person name="Pang L."/>
            <person name="Lu D.-C."/>
        </authorList>
    </citation>
    <scope>NUCLEOTIDE SEQUENCE [LARGE SCALE GENOMIC DNA]</scope>
    <source>
        <strain evidence="6 7">M1531</strain>
    </source>
</reference>
<dbReference type="Pfam" id="PF08448">
    <property type="entry name" value="PAS_4"/>
    <property type="match status" value="2"/>
</dbReference>
<evidence type="ECO:0000256" key="2">
    <source>
        <dbReference type="SAM" id="Coils"/>
    </source>
</evidence>
<dbReference type="InterPro" id="IPR029787">
    <property type="entry name" value="Nucleotide_cyclase"/>
</dbReference>
<evidence type="ECO:0000259" key="5">
    <source>
        <dbReference type="PROSITE" id="PS50887"/>
    </source>
</evidence>
<organism evidence="6 7">
    <name type="scientific">Thalassotalea algicola</name>
    <dbReference type="NCBI Taxonomy" id="2716224"/>
    <lineage>
        <taxon>Bacteria</taxon>
        <taxon>Pseudomonadati</taxon>
        <taxon>Pseudomonadota</taxon>
        <taxon>Gammaproteobacteria</taxon>
        <taxon>Alteromonadales</taxon>
        <taxon>Colwelliaceae</taxon>
        <taxon>Thalassotalea</taxon>
    </lineage>
</organism>
<comment type="caution">
    <text evidence="6">The sequence shown here is derived from an EMBL/GenBank/DDBJ whole genome shotgun (WGS) entry which is preliminary data.</text>
</comment>
<dbReference type="InterPro" id="IPR035965">
    <property type="entry name" value="PAS-like_dom_sf"/>
</dbReference>
<dbReference type="InterPro" id="IPR000700">
    <property type="entry name" value="PAS-assoc_C"/>
</dbReference>
<dbReference type="RefSeq" id="WP_169073369.1">
    <property type="nucleotide sequence ID" value="NZ_JABBXH010000001.1"/>
</dbReference>
<dbReference type="SMART" id="SM00091">
    <property type="entry name" value="PAS"/>
    <property type="match status" value="2"/>
</dbReference>
<dbReference type="GO" id="GO:0003824">
    <property type="term" value="F:catalytic activity"/>
    <property type="evidence" value="ECO:0007669"/>
    <property type="project" value="UniProtKB-ARBA"/>
</dbReference>
<keyword evidence="2" id="KW-0175">Coiled coil</keyword>
<dbReference type="PANTHER" id="PTHR46663">
    <property type="entry name" value="DIGUANYLATE CYCLASE DGCT-RELATED"/>
    <property type="match status" value="1"/>
</dbReference>
<dbReference type="NCBIfam" id="TIGR00254">
    <property type="entry name" value="GGDEF"/>
    <property type="match status" value="1"/>
</dbReference>
<keyword evidence="7" id="KW-1185">Reference proteome</keyword>
<gene>
    <name evidence="6" type="ORF">HII17_00465</name>
</gene>
<dbReference type="Proteomes" id="UP000568664">
    <property type="component" value="Unassembled WGS sequence"/>
</dbReference>
<feature type="domain" description="PAC" evidence="4">
    <location>
        <begin position="89"/>
        <end position="141"/>
    </location>
</feature>
<dbReference type="EMBL" id="JABBXH010000001">
    <property type="protein sequence ID" value="NMP30018.1"/>
    <property type="molecule type" value="Genomic_DNA"/>
</dbReference>
<protein>
    <submittedName>
        <fullName evidence="6">Diguanylate cyclase</fullName>
    </submittedName>
</protein>
<dbReference type="SMART" id="SM00267">
    <property type="entry name" value="GGDEF"/>
    <property type="match status" value="1"/>
</dbReference>
<proteinExistence type="predicted"/>
<name>A0A7Y0Q576_9GAMM</name>
<evidence type="ECO:0000313" key="6">
    <source>
        <dbReference type="EMBL" id="NMP30018.1"/>
    </source>
</evidence>
<feature type="domain" description="GGDEF" evidence="5">
    <location>
        <begin position="312"/>
        <end position="438"/>
    </location>
</feature>
<evidence type="ECO:0000256" key="1">
    <source>
        <dbReference type="ARBA" id="ARBA00001946"/>
    </source>
</evidence>